<dbReference type="AlphaFoldDB" id="X1C5W5"/>
<gene>
    <name evidence="1" type="ORF">S01H4_44495</name>
</gene>
<proteinExistence type="predicted"/>
<comment type="caution">
    <text evidence="1">The sequence shown here is derived from an EMBL/GenBank/DDBJ whole genome shotgun (WGS) entry which is preliminary data.</text>
</comment>
<protein>
    <submittedName>
        <fullName evidence="1">Uncharacterized protein</fullName>
    </submittedName>
</protein>
<feature type="non-terminal residue" evidence="1">
    <location>
        <position position="1"/>
    </location>
</feature>
<reference evidence="1" key="1">
    <citation type="journal article" date="2014" name="Front. Microbiol.">
        <title>High frequency of phylogenetically diverse reductive dehalogenase-homologous genes in deep subseafloor sedimentary metagenomes.</title>
        <authorList>
            <person name="Kawai M."/>
            <person name="Futagami T."/>
            <person name="Toyoda A."/>
            <person name="Takaki Y."/>
            <person name="Nishi S."/>
            <person name="Hori S."/>
            <person name="Arai W."/>
            <person name="Tsubouchi T."/>
            <person name="Morono Y."/>
            <person name="Uchiyama I."/>
            <person name="Ito T."/>
            <person name="Fujiyama A."/>
            <person name="Inagaki F."/>
            <person name="Takami H."/>
        </authorList>
    </citation>
    <scope>NUCLEOTIDE SEQUENCE</scope>
    <source>
        <strain evidence="1">Expedition CK06-06</strain>
    </source>
</reference>
<organism evidence="1">
    <name type="scientific">marine sediment metagenome</name>
    <dbReference type="NCBI Taxonomy" id="412755"/>
    <lineage>
        <taxon>unclassified sequences</taxon>
        <taxon>metagenomes</taxon>
        <taxon>ecological metagenomes</taxon>
    </lineage>
</organism>
<evidence type="ECO:0000313" key="1">
    <source>
        <dbReference type="EMBL" id="GAG91798.1"/>
    </source>
</evidence>
<name>X1C5W5_9ZZZZ</name>
<dbReference type="EMBL" id="BART01024678">
    <property type="protein sequence ID" value="GAG91798.1"/>
    <property type="molecule type" value="Genomic_DNA"/>
</dbReference>
<accession>X1C5W5</accession>
<sequence length="84" mass="8853">LSVLELAGITNTNVANANADTAVAGATVIAEGIAGLGKKVGGQTGAGHEWMLARNEDYCLRFRATVAGFISYHLDWYENDPKGE</sequence>